<evidence type="ECO:0000256" key="1">
    <source>
        <dbReference type="ARBA" id="ARBA00001933"/>
    </source>
</evidence>
<feature type="domain" description="Orn/DAP/Arg decarboxylase 2 N-terminal" evidence="5">
    <location>
        <begin position="2"/>
        <end position="190"/>
    </location>
</feature>
<gene>
    <name evidence="6" type="ORF">IC227_01305</name>
</gene>
<dbReference type="Proteomes" id="UP000637757">
    <property type="component" value="Unassembled WGS sequence"/>
</dbReference>
<comment type="caution">
    <text evidence="6">The sequence shown here is derived from an EMBL/GenBank/DDBJ whole genome shotgun (WGS) entry which is preliminary data.</text>
</comment>
<evidence type="ECO:0000313" key="7">
    <source>
        <dbReference type="Proteomes" id="UP000637757"/>
    </source>
</evidence>
<evidence type="ECO:0000259" key="5">
    <source>
        <dbReference type="Pfam" id="PF02784"/>
    </source>
</evidence>
<dbReference type="SUPFAM" id="SSF51419">
    <property type="entry name" value="PLP-binding barrel"/>
    <property type="match status" value="1"/>
</dbReference>
<feature type="domain" description="Orn/DAP/Arg decarboxylase 2 C-terminal" evidence="4">
    <location>
        <begin position="195"/>
        <end position="283"/>
    </location>
</feature>
<dbReference type="Gene3D" id="3.20.20.10">
    <property type="entry name" value="Alanine racemase"/>
    <property type="match status" value="1"/>
</dbReference>
<dbReference type="SUPFAM" id="SSF50621">
    <property type="entry name" value="Alanine racemase C-terminal domain-like"/>
    <property type="match status" value="1"/>
</dbReference>
<dbReference type="GO" id="GO:0008836">
    <property type="term" value="F:diaminopimelate decarboxylase activity"/>
    <property type="evidence" value="ECO:0007669"/>
    <property type="project" value="TreeGrafter"/>
</dbReference>
<dbReference type="Gene3D" id="2.40.37.10">
    <property type="entry name" value="Lyase, Ornithine Decarboxylase, Chain A, domain 1"/>
    <property type="match status" value="1"/>
</dbReference>
<dbReference type="Pfam" id="PF02784">
    <property type="entry name" value="Orn_Arg_deC_N"/>
    <property type="match status" value="1"/>
</dbReference>
<accession>A0A931AUG9</accession>
<dbReference type="PRINTS" id="PR01179">
    <property type="entry name" value="ODADCRBXLASE"/>
</dbReference>
<dbReference type="EMBL" id="JADAKE010000004">
    <property type="protein sequence ID" value="MBF8807293.1"/>
    <property type="molecule type" value="Genomic_DNA"/>
</dbReference>
<dbReference type="InterPro" id="IPR009006">
    <property type="entry name" value="Ala_racemase/Decarboxylase_C"/>
</dbReference>
<comment type="similarity">
    <text evidence="3">Belongs to the Orn/Lys/Arg decarboxylase class-II family.</text>
</comment>
<dbReference type="InterPro" id="IPR029066">
    <property type="entry name" value="PLP-binding_barrel"/>
</dbReference>
<protein>
    <submittedName>
        <fullName evidence="6">Pyridoxal-dependent decarboxylase</fullName>
    </submittedName>
</protein>
<reference evidence="6" key="1">
    <citation type="submission" date="2020-09" db="EMBL/GenBank/DDBJ databases">
        <title>Genomic insights into the novelty and pathogenicity of a unique biofilm-forming Enterococcus sp. bacteria (Enterococcus lacertideformus) identified in reptiles.</title>
        <authorList>
            <person name="Agius J.E."/>
            <person name="Phalen D.N."/>
            <person name="Rose K."/>
            <person name="Eden J.-S."/>
        </authorList>
    </citation>
    <scope>NUCLEOTIDE SEQUENCE</scope>
    <source>
        <strain evidence="6">PHRS 0518</strain>
    </source>
</reference>
<dbReference type="InterPro" id="IPR022644">
    <property type="entry name" value="De-COase2_N"/>
</dbReference>
<dbReference type="PANTHER" id="PTHR43727">
    <property type="entry name" value="DIAMINOPIMELATE DECARBOXYLASE"/>
    <property type="match status" value="1"/>
</dbReference>
<keyword evidence="7" id="KW-1185">Reference proteome</keyword>
<evidence type="ECO:0000313" key="6">
    <source>
        <dbReference type="EMBL" id="MBF8807293.1"/>
    </source>
</evidence>
<name>A0A931AUG9_9ENTE</name>
<dbReference type="InterPro" id="IPR022643">
    <property type="entry name" value="De-COase2_C"/>
</dbReference>
<evidence type="ECO:0000259" key="4">
    <source>
        <dbReference type="Pfam" id="PF00278"/>
    </source>
</evidence>
<evidence type="ECO:0000256" key="2">
    <source>
        <dbReference type="ARBA" id="ARBA00022898"/>
    </source>
</evidence>
<dbReference type="InterPro" id="IPR000183">
    <property type="entry name" value="Orn/DAP/Arg_de-COase"/>
</dbReference>
<dbReference type="GO" id="GO:0009089">
    <property type="term" value="P:lysine biosynthetic process via diaminopimelate"/>
    <property type="evidence" value="ECO:0007669"/>
    <property type="project" value="TreeGrafter"/>
</dbReference>
<sequence length="328" mass="37467">MAIEMGYTPQKIIFNGPIKSKGQFIYAIRNHSIVNIETQREVDWLIEEAENSTEIFAVGLRINIDLIHLLQEEATHLEGGRFGFYEEALPNVIRRLKKQKNIKINGLHLHTSSKNRSIEVYRLIGQTAVNIINEYQLELDYLDIGGGFFFSGEVNDAAFDAYFFCIKEVLSDTLKQRKMTIVVEPGASLIASPVSFVTSVVDTKQNKENCFVTTDGSRTNIDPLMQKYTYDFSIVPKQNKKNKDLIEKQIIAGFTCMENDRLFQLKNTFALDIGDKIIYHKVGSYTMTLSPLFISYFPAVYVKKIDGKIEIVRNKWTAKEYSQGGEVR</sequence>
<dbReference type="AlphaFoldDB" id="A0A931AUG9"/>
<comment type="cofactor">
    <cofactor evidence="1">
        <name>pyridoxal 5'-phosphate</name>
        <dbReference type="ChEBI" id="CHEBI:597326"/>
    </cofactor>
</comment>
<keyword evidence="2" id="KW-0663">Pyridoxal phosphate</keyword>
<evidence type="ECO:0000256" key="3">
    <source>
        <dbReference type="RuleBase" id="RU003737"/>
    </source>
</evidence>
<dbReference type="Pfam" id="PF00278">
    <property type="entry name" value="Orn_DAP_Arg_deC"/>
    <property type="match status" value="1"/>
</dbReference>
<dbReference type="PANTHER" id="PTHR43727:SF3">
    <property type="entry name" value="GROUP IV DECARBOXYLASE"/>
    <property type="match status" value="1"/>
</dbReference>
<proteinExistence type="inferred from homology"/>
<organism evidence="6 7">
    <name type="scientific">Enterococcus lacertideformus</name>
    <dbReference type="NCBI Taxonomy" id="2771493"/>
    <lineage>
        <taxon>Bacteria</taxon>
        <taxon>Bacillati</taxon>
        <taxon>Bacillota</taxon>
        <taxon>Bacilli</taxon>
        <taxon>Lactobacillales</taxon>
        <taxon>Enterococcaceae</taxon>
        <taxon>Enterococcus</taxon>
    </lineage>
</organism>